<feature type="compositionally biased region" description="Acidic residues" evidence="1">
    <location>
        <begin position="30"/>
        <end position="44"/>
    </location>
</feature>
<evidence type="ECO:0000313" key="3">
    <source>
        <dbReference type="Proteomes" id="UP000694865"/>
    </source>
</evidence>
<feature type="domain" description="C2H2-type" evidence="2">
    <location>
        <begin position="87"/>
        <end position="108"/>
    </location>
</feature>
<reference evidence="4" key="1">
    <citation type="submission" date="2025-08" db="UniProtKB">
        <authorList>
            <consortium name="RefSeq"/>
        </authorList>
    </citation>
    <scope>IDENTIFICATION</scope>
    <source>
        <tissue evidence="4">Testes</tissue>
    </source>
</reference>
<evidence type="ECO:0000256" key="1">
    <source>
        <dbReference type="SAM" id="MobiDB-lite"/>
    </source>
</evidence>
<accession>A0ABM0GME5</accession>
<evidence type="ECO:0000313" key="4">
    <source>
        <dbReference type="RefSeq" id="XP_002733129.1"/>
    </source>
</evidence>
<organism evidence="3 4">
    <name type="scientific">Saccoglossus kowalevskii</name>
    <name type="common">Acorn worm</name>
    <dbReference type="NCBI Taxonomy" id="10224"/>
    <lineage>
        <taxon>Eukaryota</taxon>
        <taxon>Metazoa</taxon>
        <taxon>Hemichordata</taxon>
        <taxon>Enteropneusta</taxon>
        <taxon>Harrimaniidae</taxon>
        <taxon>Saccoglossus</taxon>
    </lineage>
</organism>
<protein>
    <submittedName>
        <fullName evidence="4">Uncharacterized protein LOC100372608</fullName>
    </submittedName>
</protein>
<dbReference type="GeneID" id="100372608"/>
<dbReference type="Proteomes" id="UP000694865">
    <property type="component" value="Unplaced"/>
</dbReference>
<keyword evidence="3" id="KW-1185">Reference proteome</keyword>
<sequence length="460" mass="51839">MASSHVIECPESYDSEFADVFENLEHISDDDWASEDGDDSDFDLGEPSSNNTKAKKVGRRDLKHLDEYIGVTTTSTSDDIVRKMFTCHVCCKTFKTKRGCKLHLTNVHKVNDTCGDIKIAGRYAEQGITKQRKTKGRIHIPTYTLYHVMVDGKQLFIQAMSKLQTSDILNSRILLGVAKTKTAVTALIDGVADVEEGIISFIKVLWPAVTGGDGKLLYTSRREAIYSSYHSVRLSPELKQTVTLLLNKVNAPVSAAIIMSISRVFFDEILLARERKELNDDNNQATKMTNIEENALRYACGYIPMALSKQLQRRGPAFGSMVKTLSATKTTGTESKTFLSYTTEWVEKENRGGLFPINDTAYLFFRRVEHFIRLHFTQRHNRKIHDSVTESMLADRVALTYWSQLSAGLNDSASLQLMCMCIKLLVNIRGHSTARKIIEEFKLKAANLSRDSKGIRKELK</sequence>
<gene>
    <name evidence="4" type="primary">LOC100372608</name>
</gene>
<dbReference type="PROSITE" id="PS00028">
    <property type="entry name" value="ZINC_FINGER_C2H2_1"/>
    <property type="match status" value="1"/>
</dbReference>
<feature type="region of interest" description="Disordered" evidence="1">
    <location>
        <begin position="30"/>
        <end position="56"/>
    </location>
</feature>
<evidence type="ECO:0000259" key="2">
    <source>
        <dbReference type="PROSITE" id="PS00028"/>
    </source>
</evidence>
<dbReference type="RefSeq" id="XP_002733129.1">
    <property type="nucleotide sequence ID" value="XM_002733083.1"/>
</dbReference>
<proteinExistence type="predicted"/>
<name>A0ABM0GME5_SACKO</name>
<dbReference type="InterPro" id="IPR013087">
    <property type="entry name" value="Znf_C2H2_type"/>
</dbReference>